<proteinExistence type="predicted"/>
<accession>A0ABQ2IL07</accession>
<name>A0ABQ2IL07_9BACT</name>
<evidence type="ECO:0000313" key="1">
    <source>
        <dbReference type="EMBL" id="GGN13936.1"/>
    </source>
</evidence>
<sequence>MPKARFETIVQIYDWLKGVPYDVDLKTGLDLEAWKQEIRDRYPNILERTILRPRKNALFQNEERTRNFSDLFMGIDQQEREAKFEKLLGCLTEADWIAPADMAGKFQLRKSAHGGRLWIAALYYALYQKQHIKESQTASTIAGLFNNWLIHPFSNESFEKVFQPEEQAKFAGKGNHQRGRYAQECFLLIQNL</sequence>
<gene>
    <name evidence="1" type="ORF">GCM10010967_57710</name>
</gene>
<organism evidence="1 2">
    <name type="scientific">Dyadobacter beijingensis</name>
    <dbReference type="NCBI Taxonomy" id="365489"/>
    <lineage>
        <taxon>Bacteria</taxon>
        <taxon>Pseudomonadati</taxon>
        <taxon>Bacteroidota</taxon>
        <taxon>Cytophagia</taxon>
        <taxon>Cytophagales</taxon>
        <taxon>Spirosomataceae</taxon>
        <taxon>Dyadobacter</taxon>
    </lineage>
</organism>
<protein>
    <submittedName>
        <fullName evidence="1">Uncharacterized protein</fullName>
    </submittedName>
</protein>
<evidence type="ECO:0000313" key="2">
    <source>
        <dbReference type="Proteomes" id="UP000632339"/>
    </source>
</evidence>
<dbReference type="Proteomes" id="UP000632339">
    <property type="component" value="Unassembled WGS sequence"/>
</dbReference>
<dbReference type="EMBL" id="BMLI01000004">
    <property type="protein sequence ID" value="GGN13936.1"/>
    <property type="molecule type" value="Genomic_DNA"/>
</dbReference>
<keyword evidence="2" id="KW-1185">Reference proteome</keyword>
<comment type="caution">
    <text evidence="1">The sequence shown here is derived from an EMBL/GenBank/DDBJ whole genome shotgun (WGS) entry which is preliminary data.</text>
</comment>
<reference evidence="2" key="1">
    <citation type="journal article" date="2019" name="Int. J. Syst. Evol. Microbiol.">
        <title>The Global Catalogue of Microorganisms (GCM) 10K type strain sequencing project: providing services to taxonomists for standard genome sequencing and annotation.</title>
        <authorList>
            <consortium name="The Broad Institute Genomics Platform"/>
            <consortium name="The Broad Institute Genome Sequencing Center for Infectious Disease"/>
            <person name="Wu L."/>
            <person name="Ma J."/>
        </authorList>
    </citation>
    <scope>NUCLEOTIDE SEQUENCE [LARGE SCALE GENOMIC DNA]</scope>
    <source>
        <strain evidence="2">CGMCC 1.6375</strain>
    </source>
</reference>